<keyword evidence="2" id="KW-1185">Reference proteome</keyword>
<feature type="compositionally biased region" description="Basic residues" evidence="1">
    <location>
        <begin position="272"/>
        <end position="286"/>
    </location>
</feature>
<feature type="region of interest" description="Disordered" evidence="1">
    <location>
        <begin position="916"/>
        <end position="985"/>
    </location>
</feature>
<name>A0A0N4ZVP8_PARTI</name>
<feature type="compositionally biased region" description="Basic and acidic residues" evidence="1">
    <location>
        <begin position="244"/>
        <end position="268"/>
    </location>
</feature>
<feature type="compositionally biased region" description="Low complexity" evidence="1">
    <location>
        <begin position="347"/>
        <end position="358"/>
    </location>
</feature>
<feature type="compositionally biased region" description="Basic and acidic residues" evidence="1">
    <location>
        <begin position="23"/>
        <end position="39"/>
    </location>
</feature>
<accession>A0A0N4ZVP8</accession>
<dbReference type="Proteomes" id="UP000038045">
    <property type="component" value="Unplaced"/>
</dbReference>
<feature type="region of interest" description="Disordered" evidence="1">
    <location>
        <begin position="126"/>
        <end position="398"/>
    </location>
</feature>
<evidence type="ECO:0000313" key="3">
    <source>
        <dbReference type="WBParaSite" id="PTRK_0001266100.1"/>
    </source>
</evidence>
<proteinExistence type="predicted"/>
<feature type="compositionally biased region" description="Pro residues" evidence="1">
    <location>
        <begin position="665"/>
        <end position="683"/>
    </location>
</feature>
<feature type="region of interest" description="Disordered" evidence="1">
    <location>
        <begin position="659"/>
        <end position="808"/>
    </location>
</feature>
<feature type="region of interest" description="Disordered" evidence="1">
    <location>
        <begin position="827"/>
        <end position="883"/>
    </location>
</feature>
<dbReference type="WBParaSite" id="PTRK_0001266100.1">
    <property type="protein sequence ID" value="PTRK_0001266100.1"/>
    <property type="gene ID" value="PTRK_0001266100"/>
</dbReference>
<dbReference type="AlphaFoldDB" id="A0A0N4ZVP8"/>
<evidence type="ECO:0000256" key="1">
    <source>
        <dbReference type="SAM" id="MobiDB-lite"/>
    </source>
</evidence>
<feature type="region of interest" description="Disordered" evidence="1">
    <location>
        <begin position="22"/>
        <end position="97"/>
    </location>
</feature>
<feature type="compositionally biased region" description="Low complexity" evidence="1">
    <location>
        <begin position="699"/>
        <end position="724"/>
    </location>
</feature>
<feature type="compositionally biased region" description="Basic and acidic residues" evidence="1">
    <location>
        <begin position="967"/>
        <end position="985"/>
    </location>
</feature>
<feature type="compositionally biased region" description="Basic and acidic residues" evidence="1">
    <location>
        <begin position="302"/>
        <end position="317"/>
    </location>
</feature>
<feature type="compositionally biased region" description="Basic and acidic residues" evidence="1">
    <location>
        <begin position="328"/>
        <end position="338"/>
    </location>
</feature>
<reference evidence="3" key="1">
    <citation type="submission" date="2017-02" db="UniProtKB">
        <authorList>
            <consortium name="WormBaseParasite"/>
        </authorList>
    </citation>
    <scope>IDENTIFICATION</scope>
</reference>
<feature type="compositionally biased region" description="Low complexity" evidence="1">
    <location>
        <begin position="937"/>
        <end position="966"/>
    </location>
</feature>
<feature type="compositionally biased region" description="Basic residues" evidence="1">
    <location>
        <begin position="370"/>
        <end position="393"/>
    </location>
</feature>
<evidence type="ECO:0000313" key="2">
    <source>
        <dbReference type="Proteomes" id="UP000038045"/>
    </source>
</evidence>
<feature type="compositionally biased region" description="Low complexity" evidence="1">
    <location>
        <begin position="748"/>
        <end position="778"/>
    </location>
</feature>
<sequence length="985" mass="106982">MIACSCEDRHDRRFRPCRSRCRFRSDRSGGDCRSPDRPRQPLYAATGQALGAQVRGRLHARERPHRPAHGRVQDAGPGGPAAGPAGRRRRRRHGPAPLSGRGCLLICLSRSREGLHASRHFYRRSDQDLQVRPSGPQACRSGDREGRNLRSSGAERGGQDDDDLHRLRHCHPVQRNHHRRRPRHPVRLPRRPHPHRPGAAGADDRRLRDRLGHRRLQPGPVRQGAEPGPCRTDPSRPFPLGQEGRQDHDPVRRDEAPRHDRQGPEPRTGHPVPRRTHSGRRRRTAPRHVVAGAPPARTRRDHHPDHPLHRGSRGDGRSRRRHPQGRTDPGREDRRPDAEAGQEDPDASASGAAGDPAARTGRMEPGAAMRRGRTGIRLRFQRRAHRPPARARSKTSSSAWSIRIGRSRDELQWLRSLGHLPLRDGAGPAHPVAVAGDAGHHDVALFRRLRRRHRQPHDRGGRRPLRRLHRAGADHAQPVHSVDLQRLLRHLLPQVHRDDLRDPVRARLAAGDRAGLCRGGGDQVGDPGPDHPGNGRLLRAAADIAPLLDAGFPDPDLDHLRPVRLHHRGLGAEFRAAAVHSHADRHAPDLPGRRLLFDRDAARGLAHARPVQPGGLFDLGLPLGLLRRGRRQRSDQPCGHAGLLLRLSGGVARNAVRPARARALPPGPDHLGPPAPGRLPCRPPAARRRPGAPDRHAAAPETGAGQARSRAPAGGPARRLAPGRPCRPPGRRVRRLHGPAPSPRADRPGPATDPAAASAVCAARRPADAAPPAASRAQPDARRVGSGRADCARRPARSASGGRDDRRALGARCAQAPLALAALRRGCGRRRPGSRSGLAVGPLGRGRRRAAARRRDRTRRRGPRRPARNADAPARLGRHRGACRRRAGRARVVAFDASRRGARACALDPCADPAGPVACGSGSRDPASGDDAAPACCRGGAPRRVPAGCAGPGRRPAADPGAPGPDRSQRPDRHPASEAGLRRRD</sequence>
<feature type="compositionally biased region" description="Basic residues" evidence="1">
    <location>
        <begin position="56"/>
        <end position="69"/>
    </location>
</feature>
<feature type="compositionally biased region" description="Basic residues" evidence="1">
    <location>
        <begin position="166"/>
        <end position="196"/>
    </location>
</feature>
<organism evidence="2 3">
    <name type="scientific">Parastrongyloides trichosuri</name>
    <name type="common">Possum-specific nematode worm</name>
    <dbReference type="NCBI Taxonomy" id="131310"/>
    <lineage>
        <taxon>Eukaryota</taxon>
        <taxon>Metazoa</taxon>
        <taxon>Ecdysozoa</taxon>
        <taxon>Nematoda</taxon>
        <taxon>Chromadorea</taxon>
        <taxon>Rhabditida</taxon>
        <taxon>Tylenchina</taxon>
        <taxon>Panagrolaimomorpha</taxon>
        <taxon>Strongyloidoidea</taxon>
        <taxon>Strongyloididae</taxon>
        <taxon>Parastrongyloides</taxon>
    </lineage>
</organism>
<feature type="compositionally biased region" description="Basic residues" evidence="1">
    <location>
        <begin position="845"/>
        <end position="867"/>
    </location>
</feature>
<protein>
    <submittedName>
        <fullName evidence="3">LigA</fullName>
    </submittedName>
</protein>